<sequence length="328" mass="35887">MKPTQVVTTGLALLALSAGAPTGLGADYDVALHSEVLEQVAQFPDDVRLAALVAAGHPSLLIRVTRLQQRSSQRFERLLKAQSAAERADTYALISVPGFVDHLVAASDGDQGLENALASYPTSITAPAQRLLRNSPNLLRSVSELNRSTEIAFDALLEDESGELRQALQSLTAHPGAIAALTDDLGGTVLLAREWAQDPSAVLWQMDELRAEPVSESFSGPYADVAADYQARYAYTPPADAVDPEVRIVYTGHVAPYWYGVPYGRGYYGRGHYGGHWGGSLGWHITPHVYASASYAPFGPRFYRSPRIVHRTRYSTIRHPSNRKRHRR</sequence>
<gene>
    <name evidence="1" type="ORF">METZ01_LOCUS150229</name>
</gene>
<dbReference type="EMBL" id="UINC01024199">
    <property type="protein sequence ID" value="SVA97375.1"/>
    <property type="molecule type" value="Genomic_DNA"/>
</dbReference>
<evidence type="ECO:0000313" key="1">
    <source>
        <dbReference type="EMBL" id="SVA97375.1"/>
    </source>
</evidence>
<evidence type="ECO:0008006" key="2">
    <source>
        <dbReference type="Google" id="ProtNLM"/>
    </source>
</evidence>
<protein>
    <recommendedName>
        <fullName evidence="2">DUF3300 domain-containing protein</fullName>
    </recommendedName>
</protein>
<dbReference type="AlphaFoldDB" id="A0A382A762"/>
<organism evidence="1">
    <name type="scientific">marine metagenome</name>
    <dbReference type="NCBI Taxonomy" id="408172"/>
    <lineage>
        <taxon>unclassified sequences</taxon>
        <taxon>metagenomes</taxon>
        <taxon>ecological metagenomes</taxon>
    </lineage>
</organism>
<proteinExistence type="predicted"/>
<reference evidence="1" key="1">
    <citation type="submission" date="2018-05" db="EMBL/GenBank/DDBJ databases">
        <authorList>
            <person name="Lanie J.A."/>
            <person name="Ng W.-L."/>
            <person name="Kazmierczak K.M."/>
            <person name="Andrzejewski T.M."/>
            <person name="Davidsen T.M."/>
            <person name="Wayne K.J."/>
            <person name="Tettelin H."/>
            <person name="Glass J.I."/>
            <person name="Rusch D."/>
            <person name="Podicherti R."/>
            <person name="Tsui H.-C.T."/>
            <person name="Winkler M.E."/>
        </authorList>
    </citation>
    <scope>NUCLEOTIDE SEQUENCE</scope>
</reference>
<name>A0A382A762_9ZZZZ</name>
<accession>A0A382A762</accession>